<dbReference type="InterPro" id="IPR011011">
    <property type="entry name" value="Znf_FYVE_PHD"/>
</dbReference>
<evidence type="ECO:0000256" key="10">
    <source>
        <dbReference type="ARBA" id="ARBA00022824"/>
    </source>
</evidence>
<dbReference type="GO" id="GO:0005789">
    <property type="term" value="C:endoplasmic reticulum membrane"/>
    <property type="evidence" value="ECO:0007669"/>
    <property type="project" value="UniProtKB-SubCell"/>
</dbReference>
<keyword evidence="11" id="KW-0862">Zinc</keyword>
<dbReference type="SMART" id="SM00064">
    <property type="entry name" value="FYVE"/>
    <property type="match status" value="1"/>
</dbReference>
<protein>
    <recommendedName>
        <fullName evidence="4">Protrudin</fullName>
    </recommendedName>
    <alternativeName>
        <fullName evidence="15">Zinc finger FYVE domain-containing protein 27</fullName>
    </alternativeName>
</protein>
<evidence type="ECO:0000256" key="2">
    <source>
        <dbReference type="ARBA" id="ARBA00004460"/>
    </source>
</evidence>
<evidence type="ECO:0000256" key="17">
    <source>
        <dbReference type="SAM" id="MobiDB-lite"/>
    </source>
</evidence>
<dbReference type="Gene3D" id="1.20.1070.10">
    <property type="entry name" value="Rhodopsin 7-helix transmembrane proteins"/>
    <property type="match status" value="1"/>
</dbReference>
<dbReference type="GO" id="GO:0071782">
    <property type="term" value="C:endoplasmic reticulum tubular network"/>
    <property type="evidence" value="ECO:0000318"/>
    <property type="project" value="GO_Central"/>
</dbReference>
<proteinExistence type="predicted"/>
<evidence type="ECO:0000256" key="12">
    <source>
        <dbReference type="ARBA" id="ARBA00022989"/>
    </source>
</evidence>
<dbReference type="InterPro" id="IPR000306">
    <property type="entry name" value="Znf_FYVE"/>
</dbReference>
<evidence type="ECO:0000256" key="14">
    <source>
        <dbReference type="ARBA" id="ARBA00023273"/>
    </source>
</evidence>
<name>A7SLZ4_NEMVE</name>
<evidence type="ECO:0000259" key="20">
    <source>
        <dbReference type="PROSITE" id="PS50262"/>
    </source>
</evidence>
<keyword evidence="5" id="KW-1003">Cell membrane</keyword>
<feature type="domain" description="FYVE-type" evidence="19">
    <location>
        <begin position="196"/>
        <end position="263"/>
    </location>
</feature>
<evidence type="ECO:0000256" key="4">
    <source>
        <dbReference type="ARBA" id="ARBA00015523"/>
    </source>
</evidence>
<evidence type="ECO:0000256" key="8">
    <source>
        <dbReference type="ARBA" id="ARBA00022753"/>
    </source>
</evidence>
<feature type="transmembrane region" description="Helical" evidence="18">
    <location>
        <begin position="69"/>
        <end position="99"/>
    </location>
</feature>
<keyword evidence="14" id="KW-0966">Cell projection</keyword>
<evidence type="ECO:0000256" key="16">
    <source>
        <dbReference type="PROSITE-ProRule" id="PRU00091"/>
    </source>
</evidence>
<evidence type="ECO:0000256" key="1">
    <source>
        <dbReference type="ARBA" id="ARBA00004195"/>
    </source>
</evidence>
<comment type="subcellular location">
    <subcellularLocation>
        <location evidence="2">Cell projection</location>
        <location evidence="2">Growth cone membrane</location>
        <topology evidence="2">Multi-pass membrane protein</topology>
    </subcellularLocation>
    <subcellularLocation>
        <location evidence="3">Endoplasmic reticulum membrane</location>
        <topology evidence="3">Multi-pass membrane protein</topology>
    </subcellularLocation>
    <subcellularLocation>
        <location evidence="1">Recycling endosome membrane</location>
        <topology evidence="1">Multi-pass membrane protein</topology>
    </subcellularLocation>
</comment>
<dbReference type="EMBL" id="DS469703">
    <property type="protein sequence ID" value="EDO35272.1"/>
    <property type="molecule type" value="Genomic_DNA"/>
</dbReference>
<reference evidence="21 22" key="1">
    <citation type="journal article" date="2007" name="Science">
        <title>Sea anemone genome reveals ancestral eumetazoan gene repertoire and genomic organization.</title>
        <authorList>
            <person name="Putnam N.H."/>
            <person name="Srivastava M."/>
            <person name="Hellsten U."/>
            <person name="Dirks B."/>
            <person name="Chapman J."/>
            <person name="Salamov A."/>
            <person name="Terry A."/>
            <person name="Shapiro H."/>
            <person name="Lindquist E."/>
            <person name="Kapitonov V.V."/>
            <person name="Jurka J."/>
            <person name="Genikhovich G."/>
            <person name="Grigoriev I.V."/>
            <person name="Lucas S.M."/>
            <person name="Steele R.E."/>
            <person name="Finnerty J.R."/>
            <person name="Technau U."/>
            <person name="Martindale M.Q."/>
            <person name="Rokhsar D.S."/>
        </authorList>
    </citation>
    <scope>NUCLEOTIDE SEQUENCE [LARGE SCALE GENOMIC DNA]</scope>
    <source>
        <strain evidence="22">CH2 X CH6</strain>
    </source>
</reference>
<gene>
    <name evidence="21" type="ORF">NEMVEDRAFT_v1g246113</name>
</gene>
<dbReference type="SUPFAM" id="SSF57903">
    <property type="entry name" value="FYVE/PHD zinc finger"/>
    <property type="match status" value="1"/>
</dbReference>
<sequence>MCEKDTRRIDEKADETSDNDSREKTRTVKFDIGEFVHTHRKLKLLCSSWVDLYRRMVLVFSWQSPKTSFVWFIICSYLAYISPVCFLAFPLAYISILLVSSGIQRAGTHNSTLLDKSKLIKKKAEDKLCIYMERYQEIHNFDAKESDTTGDEDDDIFEQEDTNESLQIQSYQFSPETTEYKSVVSRLVDYRQKQKKFNSGNCSSCNVPFKSILKKRQYCRHCGEGFCSRCCSHRVKRAVFGATAPAAYAETVLVCKPCYDYLMGPYSEDKPEEVDSGLIVGELKYLEFLYFYMLRKWGVWDSTLKEHAFHRSLCFIIFYPLKTPSRALERGLLIGTWLGGLILALLFIFSVKRVHETLDSDHYTITCRPVPKTSSERALVICGFFATYLIPDVLLVIMAVAVTRFLLRGQINPPPSQQQQWRFQDAKMFVGIIVLFVVPYTLISVYLILDAIGVVQFHFTVSSMILRVAGALSISNCITLPAVCFFNNRQFCNTLKTLFWRRGDSLKTIGPIGIALVTAGDNQ</sequence>
<dbReference type="GO" id="GO:0071787">
    <property type="term" value="P:endoplasmic reticulum tubular network formation"/>
    <property type="evidence" value="ECO:0000318"/>
    <property type="project" value="GO_Central"/>
</dbReference>
<evidence type="ECO:0000256" key="11">
    <source>
        <dbReference type="ARBA" id="ARBA00022833"/>
    </source>
</evidence>
<evidence type="ECO:0000256" key="5">
    <source>
        <dbReference type="ARBA" id="ARBA00022475"/>
    </source>
</evidence>
<evidence type="ECO:0000256" key="18">
    <source>
        <dbReference type="SAM" id="Phobius"/>
    </source>
</evidence>
<keyword evidence="10" id="KW-0256">Endoplasmic reticulum</keyword>
<dbReference type="PROSITE" id="PS50178">
    <property type="entry name" value="ZF_FYVE"/>
    <property type="match status" value="1"/>
</dbReference>
<dbReference type="CDD" id="cd00637">
    <property type="entry name" value="7tm_classA_rhodopsin-like"/>
    <property type="match status" value="1"/>
</dbReference>
<keyword evidence="22" id="KW-1185">Reference proteome</keyword>
<dbReference type="Proteomes" id="UP000001593">
    <property type="component" value="Unassembled WGS sequence"/>
</dbReference>
<dbReference type="GO" id="GO:0016192">
    <property type="term" value="P:vesicle-mediated transport"/>
    <property type="evidence" value="ECO:0000318"/>
    <property type="project" value="GO_Central"/>
</dbReference>
<keyword evidence="6 18" id="KW-0812">Transmembrane</keyword>
<dbReference type="InterPro" id="IPR017455">
    <property type="entry name" value="Znf_FYVE-rel"/>
</dbReference>
<feature type="transmembrane region" description="Helical" evidence="18">
    <location>
        <begin position="428"/>
        <end position="449"/>
    </location>
</feature>
<dbReference type="PANTHER" id="PTHR14543:SF1">
    <property type="entry name" value="PROTRUDIN"/>
    <property type="match status" value="1"/>
</dbReference>
<feature type="transmembrane region" description="Helical" evidence="18">
    <location>
        <begin position="378"/>
        <end position="407"/>
    </location>
</feature>
<evidence type="ECO:0000256" key="9">
    <source>
        <dbReference type="ARBA" id="ARBA00022771"/>
    </source>
</evidence>
<dbReference type="SUPFAM" id="SSF81321">
    <property type="entry name" value="Family A G protein-coupled receptor-like"/>
    <property type="match status" value="1"/>
</dbReference>
<evidence type="ECO:0000256" key="6">
    <source>
        <dbReference type="ARBA" id="ARBA00022692"/>
    </source>
</evidence>
<dbReference type="InterPro" id="IPR013083">
    <property type="entry name" value="Znf_RING/FYVE/PHD"/>
</dbReference>
<accession>A7SLZ4</accession>
<evidence type="ECO:0000256" key="3">
    <source>
        <dbReference type="ARBA" id="ARBA00004477"/>
    </source>
</evidence>
<dbReference type="HOGENOM" id="CLU_521055_0_0_1"/>
<dbReference type="InterPro" id="IPR017452">
    <property type="entry name" value="GPCR_Rhodpsn_7TM"/>
</dbReference>
<keyword evidence="13 18" id="KW-0472">Membrane</keyword>
<dbReference type="GO" id="GO:0032584">
    <property type="term" value="C:growth cone membrane"/>
    <property type="evidence" value="ECO:0007669"/>
    <property type="project" value="UniProtKB-SubCell"/>
</dbReference>
<dbReference type="PANTHER" id="PTHR14543">
    <property type="entry name" value="PROTRUDIN"/>
    <property type="match status" value="1"/>
</dbReference>
<evidence type="ECO:0000313" key="21">
    <source>
        <dbReference type="EMBL" id="EDO35272.1"/>
    </source>
</evidence>
<dbReference type="AlphaFoldDB" id="A7SLZ4"/>
<dbReference type="GO" id="GO:0008270">
    <property type="term" value="F:zinc ion binding"/>
    <property type="evidence" value="ECO:0007669"/>
    <property type="project" value="UniProtKB-KW"/>
</dbReference>
<dbReference type="Gene3D" id="3.30.40.10">
    <property type="entry name" value="Zinc/RING finger domain, C3HC4 (zinc finger)"/>
    <property type="match status" value="1"/>
</dbReference>
<dbReference type="eggNOG" id="ENOG502QVKC">
    <property type="taxonomic scope" value="Eukaryota"/>
</dbReference>
<dbReference type="CDD" id="cd15723">
    <property type="entry name" value="FYVE_protrudin"/>
    <property type="match status" value="1"/>
</dbReference>
<evidence type="ECO:0000256" key="7">
    <source>
        <dbReference type="ARBA" id="ARBA00022723"/>
    </source>
</evidence>
<evidence type="ECO:0000313" key="22">
    <source>
        <dbReference type="Proteomes" id="UP000001593"/>
    </source>
</evidence>
<evidence type="ECO:0000256" key="15">
    <source>
        <dbReference type="ARBA" id="ARBA00032025"/>
    </source>
</evidence>
<keyword evidence="9 16" id="KW-0863">Zinc-finger</keyword>
<dbReference type="GO" id="GO:0055038">
    <property type="term" value="C:recycling endosome membrane"/>
    <property type="evidence" value="ECO:0007669"/>
    <property type="project" value="UniProtKB-SubCell"/>
</dbReference>
<organism evidence="21 22">
    <name type="scientific">Nematostella vectensis</name>
    <name type="common">Starlet sea anemone</name>
    <dbReference type="NCBI Taxonomy" id="45351"/>
    <lineage>
        <taxon>Eukaryota</taxon>
        <taxon>Metazoa</taxon>
        <taxon>Cnidaria</taxon>
        <taxon>Anthozoa</taxon>
        <taxon>Hexacorallia</taxon>
        <taxon>Actiniaria</taxon>
        <taxon>Edwardsiidae</taxon>
        <taxon>Nematostella</taxon>
    </lineage>
</organism>
<dbReference type="STRING" id="45351.A7SLZ4"/>
<dbReference type="Pfam" id="PF01363">
    <property type="entry name" value="FYVE"/>
    <property type="match status" value="1"/>
</dbReference>
<feature type="transmembrane region" description="Helical" evidence="18">
    <location>
        <begin position="331"/>
        <end position="351"/>
    </location>
</feature>
<feature type="region of interest" description="Disordered" evidence="17">
    <location>
        <begin position="1"/>
        <end position="20"/>
    </location>
</feature>
<keyword evidence="7" id="KW-0479">Metal-binding</keyword>
<feature type="transmembrane region" description="Helical" evidence="18">
    <location>
        <begin position="464"/>
        <end position="486"/>
    </location>
</feature>
<evidence type="ECO:0000259" key="19">
    <source>
        <dbReference type="PROSITE" id="PS50178"/>
    </source>
</evidence>
<keyword evidence="12 18" id="KW-1133">Transmembrane helix</keyword>
<dbReference type="PROSITE" id="PS50262">
    <property type="entry name" value="G_PROTEIN_RECEP_F1_2"/>
    <property type="match status" value="1"/>
</dbReference>
<dbReference type="InterPro" id="IPR042405">
    <property type="entry name" value="Protrudin"/>
</dbReference>
<evidence type="ECO:0000256" key="13">
    <source>
        <dbReference type="ARBA" id="ARBA00023136"/>
    </source>
</evidence>
<feature type="domain" description="G-protein coupled receptors family 1 profile" evidence="20">
    <location>
        <begin position="308"/>
        <end position="484"/>
    </location>
</feature>
<keyword evidence="8" id="KW-0967">Endosome</keyword>
<dbReference type="InParanoid" id="A7SLZ4"/>
<dbReference type="GO" id="GO:0072659">
    <property type="term" value="P:protein localization to plasma membrane"/>
    <property type="evidence" value="ECO:0000318"/>
    <property type="project" value="GO_Central"/>
</dbReference>